<proteinExistence type="predicted"/>
<evidence type="ECO:0000313" key="1">
    <source>
        <dbReference type="EMBL" id="MCY0093137.1"/>
    </source>
</evidence>
<gene>
    <name evidence="1" type="ORF">OEG82_03670</name>
</gene>
<dbReference type="EMBL" id="JAOVZQ010000001">
    <property type="protein sequence ID" value="MCY0093137.1"/>
    <property type="molecule type" value="Genomic_DNA"/>
</dbReference>
<reference evidence="1" key="1">
    <citation type="submission" date="2022-10" db="EMBL/GenBank/DDBJ databases">
        <title>Hoeflea sp. J2-29, isolated from marine algae.</title>
        <authorList>
            <person name="Kristyanto S."/>
            <person name="Kim J.M."/>
            <person name="Jeon C.O."/>
        </authorList>
    </citation>
    <scope>NUCLEOTIDE SEQUENCE</scope>
    <source>
        <strain evidence="1">J2-29</strain>
    </source>
</reference>
<evidence type="ECO:0000313" key="2">
    <source>
        <dbReference type="Proteomes" id="UP001081283"/>
    </source>
</evidence>
<organism evidence="1 2">
    <name type="scientific">Hoeflea ulvae</name>
    <dbReference type="NCBI Taxonomy" id="2983764"/>
    <lineage>
        <taxon>Bacteria</taxon>
        <taxon>Pseudomonadati</taxon>
        <taxon>Pseudomonadota</taxon>
        <taxon>Alphaproteobacteria</taxon>
        <taxon>Hyphomicrobiales</taxon>
        <taxon>Rhizobiaceae</taxon>
        <taxon>Hoeflea</taxon>
    </lineage>
</organism>
<comment type="caution">
    <text evidence="1">The sequence shown here is derived from an EMBL/GenBank/DDBJ whole genome shotgun (WGS) entry which is preliminary data.</text>
</comment>
<protein>
    <submittedName>
        <fullName evidence="1">Uncharacterized protein</fullName>
    </submittedName>
</protein>
<sequence length="60" mass="6633">MSVVLLMGRSRALVVDPIAPTWIWLSGNRLSATPQSRAFCERLGFVPVDEPEATHSKPLQ</sequence>
<name>A0ABT3YBQ2_9HYPH</name>
<keyword evidence="2" id="KW-1185">Reference proteome</keyword>
<dbReference type="RefSeq" id="WP_267611121.1">
    <property type="nucleotide sequence ID" value="NZ_JAOVZQ010000001.1"/>
</dbReference>
<accession>A0ABT3YBQ2</accession>
<dbReference type="Proteomes" id="UP001081283">
    <property type="component" value="Unassembled WGS sequence"/>
</dbReference>